<dbReference type="SUPFAM" id="SSF53335">
    <property type="entry name" value="S-adenosyl-L-methionine-dependent methyltransferases"/>
    <property type="match status" value="1"/>
</dbReference>
<name>A0ABW1ENA9_9BACT</name>
<dbReference type="EMBL" id="JBHSPH010000010">
    <property type="protein sequence ID" value="MFC5864777.1"/>
    <property type="molecule type" value="Genomic_DNA"/>
</dbReference>
<dbReference type="GO" id="GO:0008168">
    <property type="term" value="F:methyltransferase activity"/>
    <property type="evidence" value="ECO:0007669"/>
    <property type="project" value="UniProtKB-KW"/>
</dbReference>
<protein>
    <submittedName>
        <fullName evidence="1">Class I SAM-dependent methyltransferase</fullName>
    </submittedName>
</protein>
<dbReference type="Proteomes" id="UP001596091">
    <property type="component" value="Unassembled WGS sequence"/>
</dbReference>
<dbReference type="GO" id="GO:0032259">
    <property type="term" value="P:methylation"/>
    <property type="evidence" value="ECO:0007669"/>
    <property type="project" value="UniProtKB-KW"/>
</dbReference>
<dbReference type="Pfam" id="PF13489">
    <property type="entry name" value="Methyltransf_23"/>
    <property type="match status" value="1"/>
</dbReference>
<keyword evidence="1" id="KW-0808">Transferase</keyword>
<evidence type="ECO:0000313" key="2">
    <source>
        <dbReference type="Proteomes" id="UP001596091"/>
    </source>
</evidence>
<dbReference type="RefSeq" id="WP_263332565.1">
    <property type="nucleotide sequence ID" value="NZ_JAGSYH010000001.1"/>
</dbReference>
<keyword evidence="2" id="KW-1185">Reference proteome</keyword>
<dbReference type="Gene3D" id="3.40.50.150">
    <property type="entry name" value="Vaccinia Virus protein VP39"/>
    <property type="match status" value="1"/>
</dbReference>
<accession>A0ABW1ENA9</accession>
<dbReference type="InterPro" id="IPR029063">
    <property type="entry name" value="SAM-dependent_MTases_sf"/>
</dbReference>
<evidence type="ECO:0000313" key="1">
    <source>
        <dbReference type="EMBL" id="MFC5864777.1"/>
    </source>
</evidence>
<sequence length="182" mass="20329">MRKKLMTEEGLRVLDVGSTSPNNINYLTSLGHSVYMADLVDDACSPEWVTGSDEDGKPVWNIEGFVKQNLQFSGRIFDVVLLWTTLDYLPEPLVAPIIDALHTSMAPKGQLLALFHTKLIPDQAPYQRFHVTATDEIEMQRAGGANQQRALTNRNIERLFTAWAGLKQFLAKDGVSEAIISR</sequence>
<organism evidence="1 2">
    <name type="scientific">Acidicapsa dinghuensis</name>
    <dbReference type="NCBI Taxonomy" id="2218256"/>
    <lineage>
        <taxon>Bacteria</taxon>
        <taxon>Pseudomonadati</taxon>
        <taxon>Acidobacteriota</taxon>
        <taxon>Terriglobia</taxon>
        <taxon>Terriglobales</taxon>
        <taxon>Acidobacteriaceae</taxon>
        <taxon>Acidicapsa</taxon>
    </lineage>
</organism>
<comment type="caution">
    <text evidence="1">The sequence shown here is derived from an EMBL/GenBank/DDBJ whole genome shotgun (WGS) entry which is preliminary data.</text>
</comment>
<proteinExistence type="predicted"/>
<gene>
    <name evidence="1" type="ORF">ACFPT7_20885</name>
</gene>
<keyword evidence="1" id="KW-0489">Methyltransferase</keyword>
<reference evidence="2" key="1">
    <citation type="journal article" date="2019" name="Int. J. Syst. Evol. Microbiol.">
        <title>The Global Catalogue of Microorganisms (GCM) 10K type strain sequencing project: providing services to taxonomists for standard genome sequencing and annotation.</title>
        <authorList>
            <consortium name="The Broad Institute Genomics Platform"/>
            <consortium name="The Broad Institute Genome Sequencing Center for Infectious Disease"/>
            <person name="Wu L."/>
            <person name="Ma J."/>
        </authorList>
    </citation>
    <scope>NUCLEOTIDE SEQUENCE [LARGE SCALE GENOMIC DNA]</scope>
    <source>
        <strain evidence="2">JCM 4087</strain>
    </source>
</reference>